<evidence type="ECO:0000313" key="2">
    <source>
        <dbReference type="EMBL" id="GAA0148613.1"/>
    </source>
</evidence>
<comment type="caution">
    <text evidence="2">The sequence shown here is derived from an EMBL/GenBank/DDBJ whole genome shotgun (WGS) entry which is preliminary data.</text>
</comment>
<dbReference type="PANTHER" id="PTHR36332">
    <property type="entry name" value="STRESS RESPONSE PROTEIN"/>
    <property type="match status" value="1"/>
</dbReference>
<dbReference type="EMBL" id="BAABME010001266">
    <property type="protein sequence ID" value="GAA0148613.1"/>
    <property type="molecule type" value="Genomic_DNA"/>
</dbReference>
<organism evidence="2 3">
    <name type="scientific">Lithospermum erythrorhizon</name>
    <name type="common">Purple gromwell</name>
    <name type="synonym">Lithospermum officinale var. erythrorhizon</name>
    <dbReference type="NCBI Taxonomy" id="34254"/>
    <lineage>
        <taxon>Eukaryota</taxon>
        <taxon>Viridiplantae</taxon>
        <taxon>Streptophyta</taxon>
        <taxon>Embryophyta</taxon>
        <taxon>Tracheophyta</taxon>
        <taxon>Spermatophyta</taxon>
        <taxon>Magnoliopsida</taxon>
        <taxon>eudicotyledons</taxon>
        <taxon>Gunneridae</taxon>
        <taxon>Pentapetalae</taxon>
        <taxon>asterids</taxon>
        <taxon>lamiids</taxon>
        <taxon>Boraginales</taxon>
        <taxon>Boraginaceae</taxon>
        <taxon>Boraginoideae</taxon>
        <taxon>Lithospermeae</taxon>
        <taxon>Lithospermum</taxon>
    </lineage>
</organism>
<evidence type="ECO:0000313" key="3">
    <source>
        <dbReference type="Proteomes" id="UP001454036"/>
    </source>
</evidence>
<reference evidence="2 3" key="1">
    <citation type="submission" date="2024-01" db="EMBL/GenBank/DDBJ databases">
        <title>The complete chloroplast genome sequence of Lithospermum erythrorhizon: insights into the phylogenetic relationship among Boraginaceae species and the maternal lineages of purple gromwells.</title>
        <authorList>
            <person name="Okada T."/>
            <person name="Watanabe K."/>
        </authorList>
    </citation>
    <scope>NUCLEOTIDE SEQUENCE [LARGE SCALE GENOMIC DNA]</scope>
</reference>
<feature type="compositionally biased region" description="Basic and acidic residues" evidence="1">
    <location>
        <begin position="7"/>
        <end position="17"/>
    </location>
</feature>
<proteinExistence type="predicted"/>
<accession>A0AAV3PBK8</accession>
<feature type="region of interest" description="Disordered" evidence="1">
    <location>
        <begin position="181"/>
        <end position="252"/>
    </location>
</feature>
<feature type="region of interest" description="Disordered" evidence="1">
    <location>
        <begin position="1"/>
        <end position="107"/>
    </location>
</feature>
<dbReference type="Proteomes" id="UP001454036">
    <property type="component" value="Unassembled WGS sequence"/>
</dbReference>
<dbReference type="AlphaFoldDB" id="A0AAV3PBK8"/>
<keyword evidence="3" id="KW-1185">Reference proteome</keyword>
<protein>
    <submittedName>
        <fullName evidence="2">Uncharacterized protein</fullName>
    </submittedName>
</protein>
<dbReference type="PANTHER" id="PTHR36332:SF1">
    <property type="entry name" value="STRESS RESPONSE PROTEIN"/>
    <property type="match status" value="1"/>
</dbReference>
<feature type="compositionally biased region" description="Basic residues" evidence="1">
    <location>
        <begin position="212"/>
        <end position="226"/>
    </location>
</feature>
<gene>
    <name evidence="2" type="ORF">LIER_08004</name>
</gene>
<sequence>MIKRRFYKLEHGDRDAPSESSSSSESEFEAVASDSSDEEEEYVFGSVQVREKDEPDLSSTGYESEDSSAHEINLDSTGLPTSDEESGPQRDGSHPSGLASTKSFIKPKVVTEQDDEDLRDLPDCVVKHKSVFKCRLCPKIVCLSKETLIAHIKSKEMIHFHYRHARSEKLLTEGRLKHMLDPNGRIEESKSDEEDQGISPTEAFAQNSGKPREKKRGSRGQKTRSNKKPERSNSKSGRPMKSLGRKKRPKFVSITSTIFARRNVLCFSLKIK</sequence>
<evidence type="ECO:0000256" key="1">
    <source>
        <dbReference type="SAM" id="MobiDB-lite"/>
    </source>
</evidence>
<name>A0AAV3PBK8_LITER</name>
<feature type="compositionally biased region" description="Low complexity" evidence="1">
    <location>
        <begin position="18"/>
        <end position="34"/>
    </location>
</feature>